<evidence type="ECO:0000313" key="5">
    <source>
        <dbReference type="EMBL" id="MBM9509917.1"/>
    </source>
</evidence>
<proteinExistence type="inferred from homology"/>
<comment type="caution">
    <text evidence="5">The sequence shown here is derived from an EMBL/GenBank/DDBJ whole genome shotgun (WGS) entry which is preliminary data.</text>
</comment>
<accession>A0ABS2U4J6</accession>
<keyword evidence="6" id="KW-1185">Reference proteome</keyword>
<dbReference type="PANTHER" id="PTHR11877">
    <property type="entry name" value="HYDROXYMETHYLGLUTARYL-COA SYNTHASE"/>
    <property type="match status" value="1"/>
</dbReference>
<dbReference type="InterPro" id="IPR012328">
    <property type="entry name" value="Chalcone/stilbene_synt_C"/>
</dbReference>
<dbReference type="PANTHER" id="PTHR11877:SF46">
    <property type="entry name" value="TYPE III POLYKETIDE SYNTHASE A"/>
    <property type="match status" value="1"/>
</dbReference>
<comment type="similarity">
    <text evidence="1">Belongs to the thiolase-like superfamily. Chalcone/stilbene synthases family.</text>
</comment>
<evidence type="ECO:0000259" key="4">
    <source>
        <dbReference type="Pfam" id="PF02797"/>
    </source>
</evidence>
<dbReference type="Pfam" id="PF00195">
    <property type="entry name" value="Chal_sti_synt_N"/>
    <property type="match status" value="1"/>
</dbReference>
<evidence type="ECO:0000313" key="6">
    <source>
        <dbReference type="Proteomes" id="UP000749040"/>
    </source>
</evidence>
<dbReference type="PIRSF" id="PIRSF000451">
    <property type="entry name" value="PKS_III"/>
    <property type="match status" value="1"/>
</dbReference>
<evidence type="ECO:0000259" key="3">
    <source>
        <dbReference type="Pfam" id="PF00195"/>
    </source>
</evidence>
<reference evidence="5 6" key="1">
    <citation type="submission" date="2021-01" db="EMBL/GenBank/DDBJ databases">
        <title>Streptomyces acididurans sp. nov., isolated from a peat swamp forest soil.</title>
        <authorList>
            <person name="Chantavorakit T."/>
            <person name="Duangmal K."/>
        </authorList>
    </citation>
    <scope>NUCLEOTIDE SEQUENCE [LARGE SCALE GENOMIC DNA]</scope>
    <source>
        <strain evidence="5 6">KK5PA1</strain>
    </source>
</reference>
<dbReference type="RefSeq" id="WP_205363489.1">
    <property type="nucleotide sequence ID" value="NZ_JADKYB010000029.1"/>
</dbReference>
<dbReference type="InterPro" id="IPR011141">
    <property type="entry name" value="Polyketide_synthase_type-III"/>
</dbReference>
<dbReference type="SUPFAM" id="SSF53901">
    <property type="entry name" value="Thiolase-like"/>
    <property type="match status" value="1"/>
</dbReference>
<dbReference type="EMBL" id="JADKYB010000029">
    <property type="protein sequence ID" value="MBM9509917.1"/>
    <property type="molecule type" value="Genomic_DNA"/>
</dbReference>
<evidence type="ECO:0000256" key="1">
    <source>
        <dbReference type="ARBA" id="ARBA00005531"/>
    </source>
</evidence>
<organism evidence="5 6">
    <name type="scientific">Actinacidiphila acididurans</name>
    <dbReference type="NCBI Taxonomy" id="2784346"/>
    <lineage>
        <taxon>Bacteria</taxon>
        <taxon>Bacillati</taxon>
        <taxon>Actinomycetota</taxon>
        <taxon>Actinomycetes</taxon>
        <taxon>Kitasatosporales</taxon>
        <taxon>Streptomycetaceae</taxon>
        <taxon>Actinacidiphila</taxon>
    </lineage>
</organism>
<dbReference type="NCBIfam" id="NF042429">
    <property type="entry name" value="DHPHCoAsyn_DpgA"/>
    <property type="match status" value="1"/>
</dbReference>
<feature type="domain" description="Chalcone/stilbene synthase C-terminal" evidence="4">
    <location>
        <begin position="231"/>
        <end position="346"/>
    </location>
</feature>
<gene>
    <name evidence="5" type="ORF">ITX44_36265</name>
</gene>
<protein>
    <submittedName>
        <fullName evidence="5">Type III polyketide synthase</fullName>
    </submittedName>
</protein>
<dbReference type="Pfam" id="PF02797">
    <property type="entry name" value="Chal_sti_synt_C"/>
    <property type="match status" value="1"/>
</dbReference>
<keyword evidence="2" id="KW-0808">Transferase</keyword>
<dbReference type="InterPro" id="IPR001099">
    <property type="entry name" value="Chalcone/stilbene_synt_N"/>
</dbReference>
<feature type="domain" description="Chalcone/stilbene synthase N-terminal" evidence="3">
    <location>
        <begin position="28"/>
        <end position="191"/>
    </location>
</feature>
<dbReference type="InterPro" id="IPR053446">
    <property type="entry name" value="DPA-CoA_Synthase"/>
</dbReference>
<evidence type="ECO:0000256" key="2">
    <source>
        <dbReference type="ARBA" id="ARBA00022679"/>
    </source>
</evidence>
<dbReference type="CDD" id="cd00831">
    <property type="entry name" value="CHS_like"/>
    <property type="match status" value="1"/>
</dbReference>
<dbReference type="Proteomes" id="UP000749040">
    <property type="component" value="Unassembled WGS sequence"/>
</dbReference>
<dbReference type="Gene3D" id="3.40.47.10">
    <property type="match status" value="2"/>
</dbReference>
<name>A0ABS2U4J6_9ACTN</name>
<dbReference type="InterPro" id="IPR016039">
    <property type="entry name" value="Thiolase-like"/>
</dbReference>
<sequence length="347" mass="36662">MTGLGTAVSPDSYTQAEVLDYFGVTDRRVRLLFHNSAIETRHLTLPAIGPDGRPVHETQGELLRKHATMAVRMGSQAVRACLADAGRDLSDIDYLCCVTTTGLLSPGLSALLIAELGLGGEVGRLDVVGMGCNAGVSALKAVAGWSAGNPGALAVMVCVEVCSAIYVFDDTMRTAVVNSLFGDGAAAVAIQTGVSPPLATGGPEVLAFAGQVLPEFSDTMRFDWDDEQGKYSFFLSPDIPYIIGANVDGLVRRLLAGALVDRSDIKHWVVHSGGKKVIDSVRVGLGLTRHDVRHSVATLRDYGNLSSGSFLFTYERLRSEGVCSPGDYGVLMAMGPGPTIETALVRF</sequence>